<keyword evidence="2" id="KW-0119">Carbohydrate metabolism</keyword>
<dbReference type="InterPro" id="IPR001509">
    <property type="entry name" value="Epimerase_deHydtase"/>
</dbReference>
<protein>
    <submittedName>
        <fullName evidence="4">Nad-dependent epimerase dehydratase</fullName>
    </submittedName>
</protein>
<reference evidence="5" key="1">
    <citation type="submission" date="2014-11" db="EMBL/GenBank/DDBJ databases">
        <title>Draft genome sequence of Hydrogenophaga intermedia S1.</title>
        <authorList>
            <person name="Gan H.M."/>
            <person name="Chew T.H."/>
            <person name="Stolz A."/>
        </authorList>
    </citation>
    <scope>NUCLEOTIDE SEQUENCE [LARGE SCALE GENOMIC DNA]</scope>
    <source>
        <strain evidence="5">S1</strain>
    </source>
</reference>
<dbReference type="Gene3D" id="3.90.25.10">
    <property type="entry name" value="UDP-galactose 4-epimerase, domain 1"/>
    <property type="match status" value="1"/>
</dbReference>
<feature type="domain" description="NAD-dependent epimerase/dehydratase" evidence="3">
    <location>
        <begin position="3"/>
        <end position="202"/>
    </location>
</feature>
<evidence type="ECO:0000256" key="1">
    <source>
        <dbReference type="ARBA" id="ARBA00022857"/>
    </source>
</evidence>
<sequence length="320" mass="33747">MKVLITGADGYIGRALARRLAAPGATLQGQAIDQLTLCDLRLPEAPPAPQVRAVAGSIADAAVIDAITQNHHDVVFHLASVPSGQSESDHELGLKVNVHATLALVEAVQRGGAAPTFVFTSSIAVFGAPLPARIDDDTPLRPSLSYGAQKQMAEIFLADCTRRGFLHARSLRLPGIVARPPTPTGALSAFSSELIRALVEQRSFVCPVSASATLWLLSLEACIDNLLHAAQCPPERLGGHTAWTLPAQRLSIGELVRAFEAERPGASALVSYRPDEALEAQFGRLPPLTTARADAAGFRHDGSVAQLVRRAARALDPAPA</sequence>
<keyword evidence="1" id="KW-0521">NADP</keyword>
<dbReference type="AlphaFoldDB" id="A0A1L1PPF4"/>
<dbReference type="PANTHER" id="PTHR43103:SF3">
    <property type="entry name" value="ADP-L-GLYCERO-D-MANNO-HEPTOSE-6-EPIMERASE"/>
    <property type="match status" value="1"/>
</dbReference>
<accession>A0A1L1PPF4</accession>
<proteinExistence type="predicted"/>
<organism evidence="4 5">
    <name type="scientific">Hydrogenophaga intermedia</name>
    <dbReference type="NCBI Taxonomy" id="65786"/>
    <lineage>
        <taxon>Bacteria</taxon>
        <taxon>Pseudomonadati</taxon>
        <taxon>Pseudomonadota</taxon>
        <taxon>Betaproteobacteria</taxon>
        <taxon>Burkholderiales</taxon>
        <taxon>Comamonadaceae</taxon>
        <taxon>Hydrogenophaga</taxon>
    </lineage>
</organism>
<keyword evidence="5" id="KW-1185">Reference proteome</keyword>
<dbReference type="EMBL" id="CCAE010000029">
    <property type="protein sequence ID" value="CDN88797.1"/>
    <property type="molecule type" value="Genomic_DNA"/>
</dbReference>
<dbReference type="RefSeq" id="WP_009519565.1">
    <property type="nucleotide sequence ID" value="NZ_CCAE010000029.1"/>
</dbReference>
<evidence type="ECO:0000256" key="2">
    <source>
        <dbReference type="ARBA" id="ARBA00023277"/>
    </source>
</evidence>
<evidence type="ECO:0000259" key="3">
    <source>
        <dbReference type="Pfam" id="PF01370"/>
    </source>
</evidence>
<dbReference type="Gene3D" id="3.40.50.720">
    <property type="entry name" value="NAD(P)-binding Rossmann-like Domain"/>
    <property type="match status" value="1"/>
</dbReference>
<evidence type="ECO:0000313" key="5">
    <source>
        <dbReference type="Proteomes" id="UP000028878"/>
    </source>
</evidence>
<dbReference type="Proteomes" id="UP000028878">
    <property type="component" value="Unassembled WGS sequence"/>
</dbReference>
<gene>
    <name evidence="4" type="ORF">BN948_03233</name>
</gene>
<evidence type="ECO:0000313" key="4">
    <source>
        <dbReference type="EMBL" id="CDN88797.1"/>
    </source>
</evidence>
<dbReference type="Pfam" id="PF01370">
    <property type="entry name" value="Epimerase"/>
    <property type="match status" value="1"/>
</dbReference>
<dbReference type="InterPro" id="IPR036291">
    <property type="entry name" value="NAD(P)-bd_dom_sf"/>
</dbReference>
<dbReference type="PANTHER" id="PTHR43103">
    <property type="entry name" value="NUCLEOSIDE-DIPHOSPHATE-SUGAR EPIMERASE"/>
    <property type="match status" value="1"/>
</dbReference>
<dbReference type="SUPFAM" id="SSF51735">
    <property type="entry name" value="NAD(P)-binding Rossmann-fold domains"/>
    <property type="match status" value="1"/>
</dbReference>
<name>A0A1L1PPF4_HYDIT</name>